<name>A0A1C3UWE3_9HYPH</name>
<dbReference type="Gene3D" id="3.40.50.11310">
    <property type="entry name" value="Bacterial phosphonate metabolism protein PhnH"/>
    <property type="match status" value="1"/>
</dbReference>
<protein>
    <submittedName>
        <fullName evidence="1">Alpha-D-ribose 1-methylphosphonate 5-triphosphate synthase subunit PhnH</fullName>
    </submittedName>
</protein>
<dbReference type="OrthoDB" id="7947094at2"/>
<reference evidence="2" key="1">
    <citation type="submission" date="2016-08" db="EMBL/GenBank/DDBJ databases">
        <authorList>
            <person name="Varghese N."/>
            <person name="Submissions Spin"/>
        </authorList>
    </citation>
    <scope>NUCLEOTIDE SEQUENCE [LARGE SCALE GENOMIC DNA]</scope>
    <source>
        <strain evidence="2">CCBAU 57015</strain>
    </source>
</reference>
<dbReference type="Proteomes" id="UP000186228">
    <property type="component" value="Unassembled WGS sequence"/>
</dbReference>
<evidence type="ECO:0000313" key="2">
    <source>
        <dbReference type="Proteomes" id="UP000186228"/>
    </source>
</evidence>
<dbReference type="Pfam" id="PF05845">
    <property type="entry name" value="PhnH"/>
    <property type="match status" value="1"/>
</dbReference>
<dbReference type="GO" id="GO:0019634">
    <property type="term" value="P:organic phosphonate metabolic process"/>
    <property type="evidence" value="ECO:0007669"/>
    <property type="project" value="InterPro"/>
</dbReference>
<dbReference type="RefSeq" id="WP_075853000.1">
    <property type="nucleotide sequence ID" value="NZ_FMAC01000003.1"/>
</dbReference>
<dbReference type="NCBIfam" id="TIGR03292">
    <property type="entry name" value="PhnH_redo"/>
    <property type="match status" value="1"/>
</dbReference>
<keyword evidence="2" id="KW-1185">Reference proteome</keyword>
<sequence length="181" mass="19975">MANNLLPTPDDTRTNATFEELMWALSRPGEPRELPVEGFWPLAESLLDRECSFHVANDPSLDLKMATTGARRMPLADADYVFAAINAAENVEALSRLRIGSLLYPDDAATLFASAQFGSGQQLRLTGPGIKDSVTISIGCIDPAFWHMRARAIRYPLGWDLYLVDGKRLLGIPRSTKIEVL</sequence>
<dbReference type="InterPro" id="IPR008772">
    <property type="entry name" value="Phosphonate_metab_PhnH"/>
</dbReference>
<evidence type="ECO:0000313" key="1">
    <source>
        <dbReference type="EMBL" id="SCB19734.1"/>
    </source>
</evidence>
<proteinExistence type="predicted"/>
<dbReference type="InterPro" id="IPR038058">
    <property type="entry name" value="PhnH-like_sp"/>
</dbReference>
<dbReference type="AlphaFoldDB" id="A0A1C3UWE3"/>
<gene>
    <name evidence="1" type="ORF">GA0061100_103368</name>
</gene>
<dbReference type="EMBL" id="FMAC01000003">
    <property type="protein sequence ID" value="SCB19734.1"/>
    <property type="molecule type" value="Genomic_DNA"/>
</dbReference>
<organism evidence="1 2">
    <name type="scientific">Rhizobium hainanense</name>
    <dbReference type="NCBI Taxonomy" id="52131"/>
    <lineage>
        <taxon>Bacteria</taxon>
        <taxon>Pseudomonadati</taxon>
        <taxon>Pseudomonadota</taxon>
        <taxon>Alphaproteobacteria</taxon>
        <taxon>Hyphomicrobiales</taxon>
        <taxon>Rhizobiaceae</taxon>
        <taxon>Rhizobium/Agrobacterium group</taxon>
        <taxon>Rhizobium</taxon>
    </lineage>
</organism>
<dbReference type="STRING" id="52131.GA0061100_103368"/>
<dbReference type="SUPFAM" id="SSF159709">
    <property type="entry name" value="PhnH-like"/>
    <property type="match status" value="1"/>
</dbReference>
<accession>A0A1C3UWE3</accession>